<accession>R0HWT8</accession>
<evidence type="ECO:0000313" key="2">
    <source>
        <dbReference type="Proteomes" id="UP000029121"/>
    </source>
</evidence>
<proteinExistence type="predicted"/>
<keyword evidence="2" id="KW-1185">Reference proteome</keyword>
<evidence type="ECO:0000313" key="1">
    <source>
        <dbReference type="EMBL" id="EOA34329.1"/>
    </source>
</evidence>
<sequence length="89" mass="10090">MAIVLVARLIQTKTRRNTLKNDNGDYLRILSNSLRTKAWLRLEILQFRNNCFGDPKCRKKAAVEHAAEVFSNDEGGLLFNTLVVGSKLN</sequence>
<gene>
    <name evidence="1" type="ORF">CARUB_v10021849mg</name>
</gene>
<reference evidence="2" key="1">
    <citation type="journal article" date="2013" name="Nat. Genet.">
        <title>The Capsella rubella genome and the genomic consequences of rapid mating system evolution.</title>
        <authorList>
            <person name="Slotte T."/>
            <person name="Hazzouri K.M."/>
            <person name="Agren J.A."/>
            <person name="Koenig D."/>
            <person name="Maumus F."/>
            <person name="Guo Y.L."/>
            <person name="Steige K."/>
            <person name="Platts A.E."/>
            <person name="Escobar J.S."/>
            <person name="Newman L.K."/>
            <person name="Wang W."/>
            <person name="Mandakova T."/>
            <person name="Vello E."/>
            <person name="Smith L.M."/>
            <person name="Henz S.R."/>
            <person name="Steffen J."/>
            <person name="Takuno S."/>
            <person name="Brandvain Y."/>
            <person name="Coop G."/>
            <person name="Andolfatto P."/>
            <person name="Hu T.T."/>
            <person name="Blanchette M."/>
            <person name="Clark R.M."/>
            <person name="Quesneville H."/>
            <person name="Nordborg M."/>
            <person name="Gaut B.S."/>
            <person name="Lysak M.A."/>
            <person name="Jenkins J."/>
            <person name="Grimwood J."/>
            <person name="Chapman J."/>
            <person name="Prochnik S."/>
            <person name="Shu S."/>
            <person name="Rokhsar D."/>
            <person name="Schmutz J."/>
            <person name="Weigel D."/>
            <person name="Wright S.I."/>
        </authorList>
    </citation>
    <scope>NUCLEOTIDE SEQUENCE [LARGE SCALE GENOMIC DNA]</scope>
    <source>
        <strain evidence="2">cv. Monte Gargano</strain>
    </source>
</reference>
<organism evidence="1 2">
    <name type="scientific">Capsella rubella</name>
    <dbReference type="NCBI Taxonomy" id="81985"/>
    <lineage>
        <taxon>Eukaryota</taxon>
        <taxon>Viridiplantae</taxon>
        <taxon>Streptophyta</taxon>
        <taxon>Embryophyta</taxon>
        <taxon>Tracheophyta</taxon>
        <taxon>Spermatophyta</taxon>
        <taxon>Magnoliopsida</taxon>
        <taxon>eudicotyledons</taxon>
        <taxon>Gunneridae</taxon>
        <taxon>Pentapetalae</taxon>
        <taxon>rosids</taxon>
        <taxon>malvids</taxon>
        <taxon>Brassicales</taxon>
        <taxon>Brassicaceae</taxon>
        <taxon>Camelineae</taxon>
        <taxon>Capsella</taxon>
    </lineage>
</organism>
<dbReference type="EMBL" id="KB870806">
    <property type="protein sequence ID" value="EOA34329.1"/>
    <property type="molecule type" value="Genomic_DNA"/>
</dbReference>
<dbReference type="AlphaFoldDB" id="R0HWT8"/>
<name>R0HWT8_9BRAS</name>
<dbReference type="Proteomes" id="UP000029121">
    <property type="component" value="Unassembled WGS sequence"/>
</dbReference>
<protein>
    <submittedName>
        <fullName evidence="1">Uncharacterized protein</fullName>
    </submittedName>
</protein>